<gene>
    <name evidence="2" type="ORF">Prubr_11760</name>
</gene>
<protein>
    <recommendedName>
        <fullName evidence="1">Phage tail tape measure protein domain-containing protein</fullName>
    </recommendedName>
</protein>
<organism evidence="2 3">
    <name type="scientific">Polymorphospora rubra</name>
    <dbReference type="NCBI Taxonomy" id="338584"/>
    <lineage>
        <taxon>Bacteria</taxon>
        <taxon>Bacillati</taxon>
        <taxon>Actinomycetota</taxon>
        <taxon>Actinomycetes</taxon>
        <taxon>Micromonosporales</taxon>
        <taxon>Micromonosporaceae</taxon>
        <taxon>Polymorphospora</taxon>
    </lineage>
</organism>
<dbReference type="RefSeq" id="WP_212822317.1">
    <property type="nucleotide sequence ID" value="NZ_AP023359.1"/>
</dbReference>
<evidence type="ECO:0000313" key="3">
    <source>
        <dbReference type="Proteomes" id="UP000680866"/>
    </source>
</evidence>
<evidence type="ECO:0000259" key="1">
    <source>
        <dbReference type="Pfam" id="PF10145"/>
    </source>
</evidence>
<evidence type="ECO:0000313" key="2">
    <source>
        <dbReference type="EMBL" id="BCJ64155.1"/>
    </source>
</evidence>
<dbReference type="Proteomes" id="UP000680866">
    <property type="component" value="Chromosome"/>
</dbReference>
<dbReference type="AlphaFoldDB" id="A0A810MXP5"/>
<name>A0A810MXP5_9ACTN</name>
<dbReference type="Pfam" id="PF10145">
    <property type="entry name" value="PhageMin_Tail"/>
    <property type="match status" value="1"/>
</dbReference>
<accession>A0A810MXP5</accession>
<dbReference type="EMBL" id="AP023359">
    <property type="protein sequence ID" value="BCJ64155.1"/>
    <property type="molecule type" value="Genomic_DNA"/>
</dbReference>
<dbReference type="InterPro" id="IPR010090">
    <property type="entry name" value="Phage_tape_meas"/>
</dbReference>
<dbReference type="KEGG" id="pry:Prubr_11760"/>
<feature type="domain" description="Phage tail tape measure protein" evidence="1">
    <location>
        <begin position="96"/>
        <end position="257"/>
    </location>
</feature>
<reference evidence="2" key="1">
    <citation type="submission" date="2020-08" db="EMBL/GenBank/DDBJ databases">
        <title>Whole genome shotgun sequence of Polymorphospora rubra NBRC 101157.</title>
        <authorList>
            <person name="Komaki H."/>
            <person name="Tamura T."/>
        </authorList>
    </citation>
    <scope>NUCLEOTIDE SEQUENCE</scope>
    <source>
        <strain evidence="2">NBRC 101157</strain>
    </source>
</reference>
<sequence length="273" mass="28301">MSLHLGTLNTQITADSTQFERGLDQSESRFERFGGRLKAGAAIVGAAVGAVLASSIGQALELDKAQTLLTAQLGDPVEAKRLGDIAGRVYGRGFTENAGEAMQAARAVMQSGLLPPNADAATIEDLTVKAQGLATVFGQDVTQATRAAGQMVKTGLAKDAGEAMDLITRGFQVTGDQAGDLLDSFSEYGTQFRKLGLSGADAMGLMNQGVKAGARDLDTVADALKEFSIRAIDGSKATAEAFQALGMDAEGMAIDLASGAKRRRPRSAWSSPS</sequence>
<proteinExistence type="predicted"/>
<keyword evidence="3" id="KW-1185">Reference proteome</keyword>